<evidence type="ECO:0008006" key="3">
    <source>
        <dbReference type="Google" id="ProtNLM"/>
    </source>
</evidence>
<dbReference type="RefSeq" id="WP_280317855.1">
    <property type="nucleotide sequence ID" value="NZ_CP118605.1"/>
</dbReference>
<organism evidence="1 2">
    <name type="scientific">Microbulbifer bruguierae</name>
    <dbReference type="NCBI Taxonomy" id="3029061"/>
    <lineage>
        <taxon>Bacteria</taxon>
        <taxon>Pseudomonadati</taxon>
        <taxon>Pseudomonadota</taxon>
        <taxon>Gammaproteobacteria</taxon>
        <taxon>Cellvibrionales</taxon>
        <taxon>Microbulbiferaceae</taxon>
        <taxon>Microbulbifer</taxon>
    </lineage>
</organism>
<evidence type="ECO:0000313" key="2">
    <source>
        <dbReference type="Proteomes" id="UP001236500"/>
    </source>
</evidence>
<evidence type="ECO:0000313" key="1">
    <source>
        <dbReference type="EMBL" id="WGL15228.1"/>
    </source>
</evidence>
<gene>
    <name evidence="1" type="ORF">PVT68_10620</name>
</gene>
<proteinExistence type="predicted"/>
<sequence>MSVFSAICVLGLAISLWLTLRQRGPVSRRAIGVLLQSAIWLLVWALFEPPSLLPPETAVTQEVTLTPGMDTQPPLEKLAAAKSLRVTGDGLSRDALRDFPPVRLQGEEVTDKPGWQVAWSREVILGEPLQLDISLQGGYQRPLKLTLEDPFGGAVDSAQLGAEDRHAKMQAWPKMVGNWQYRVRIDEIAENDEATADTQVTPIVARNEILPVIVREAQNPRVLLWLSRPGFETGALARWLRQSATPTQVVTQLAPEMQRRETFNGQPLRKNDLLAADSPFDLLILDSRLWPQLSTAQRRQLATLSQSKSLLWLVDNDSPRGFIDYASAQGMPLDSIAVASAAYGTDTATTAQQAPTLQLAGFRPREIRSGDSRLATGEHTLYWARVQPQQSLGFVFFRNSYRWQTAGLASEFALLWKQLLDHQLALRGTYGEITLSTPLPRAQQRLTLCSSEFSETPPELKVLDLDQNAENEARNKPLQTVAASSSEQGRCYNYWPQQPGWYQLGTTSFALYVFAQDAWSEWQTAITRTESAQMSSARLGPQQQVLADTKPIPLSWIALALLALLSMTWWRERSSLR</sequence>
<keyword evidence="2" id="KW-1185">Reference proteome</keyword>
<dbReference type="Proteomes" id="UP001236500">
    <property type="component" value="Chromosome"/>
</dbReference>
<protein>
    <recommendedName>
        <fullName evidence="3">Aerotolerance regulator N-terminal domain-containing protein</fullName>
    </recommendedName>
</protein>
<reference evidence="1 2" key="1">
    <citation type="submission" date="2023-02" db="EMBL/GenBank/DDBJ databases">
        <title>Description and genomic characterization of Microbulbifer bruguierae sp. nov., isolated from the sediment of mangrove plant Bruguiera sexangula.</title>
        <authorList>
            <person name="Long M."/>
        </authorList>
    </citation>
    <scope>NUCLEOTIDE SEQUENCE [LARGE SCALE GENOMIC DNA]</scope>
    <source>
        <strain evidence="1 2">H12</strain>
    </source>
</reference>
<dbReference type="EMBL" id="CP118605">
    <property type="protein sequence ID" value="WGL15228.1"/>
    <property type="molecule type" value="Genomic_DNA"/>
</dbReference>
<name>A0ABY8NCS3_9GAMM</name>
<accession>A0ABY8NCS3</accession>